<dbReference type="EnsemblMetazoa" id="PPA38832.1">
    <property type="protein sequence ID" value="PPA38832.1"/>
    <property type="gene ID" value="WBGene00277201"/>
</dbReference>
<dbReference type="Gene3D" id="1.20.1560.10">
    <property type="entry name" value="ABC transporter type 1, transmembrane domain"/>
    <property type="match status" value="1"/>
</dbReference>
<keyword evidence="8" id="KW-1185">Reference proteome</keyword>
<dbReference type="InterPro" id="IPR027417">
    <property type="entry name" value="P-loop_NTPase"/>
</dbReference>
<dbReference type="Proteomes" id="UP000005239">
    <property type="component" value="Unassembled WGS sequence"/>
</dbReference>
<dbReference type="OrthoDB" id="6500128at2759"/>
<dbReference type="SMART" id="SM00382">
    <property type="entry name" value="AAA"/>
    <property type="match status" value="1"/>
</dbReference>
<evidence type="ECO:0000313" key="7">
    <source>
        <dbReference type="EnsemblMetazoa" id="PPA38832.1"/>
    </source>
</evidence>
<dbReference type="InterPro" id="IPR003439">
    <property type="entry name" value="ABC_transporter-like_ATP-bd"/>
</dbReference>
<reference evidence="8" key="1">
    <citation type="journal article" date="2008" name="Nat. Genet.">
        <title>The Pristionchus pacificus genome provides a unique perspective on nematode lifestyle and parasitism.</title>
        <authorList>
            <person name="Dieterich C."/>
            <person name="Clifton S.W."/>
            <person name="Schuster L.N."/>
            <person name="Chinwalla A."/>
            <person name="Delehaunty K."/>
            <person name="Dinkelacker I."/>
            <person name="Fulton L."/>
            <person name="Fulton R."/>
            <person name="Godfrey J."/>
            <person name="Minx P."/>
            <person name="Mitreva M."/>
            <person name="Roeseler W."/>
            <person name="Tian H."/>
            <person name="Witte H."/>
            <person name="Yang S.P."/>
            <person name="Wilson R.K."/>
            <person name="Sommer R.J."/>
        </authorList>
    </citation>
    <scope>NUCLEOTIDE SEQUENCE [LARGE SCALE GENOMIC DNA]</scope>
    <source>
        <strain evidence="8">PS312</strain>
    </source>
</reference>
<name>A0A2A6CYD7_PRIPA</name>
<keyword evidence="3" id="KW-0547">Nucleotide-binding</keyword>
<dbReference type="PROSITE" id="PS50929">
    <property type="entry name" value="ABC_TM1F"/>
    <property type="match status" value="1"/>
</dbReference>
<evidence type="ECO:0000256" key="4">
    <source>
        <dbReference type="ARBA" id="ARBA00022840"/>
    </source>
</evidence>
<keyword evidence="5" id="KW-1133">Transmembrane helix</keyword>
<dbReference type="Pfam" id="PF00005">
    <property type="entry name" value="ABC_tran"/>
    <property type="match status" value="1"/>
</dbReference>
<evidence type="ECO:0000256" key="6">
    <source>
        <dbReference type="ARBA" id="ARBA00023136"/>
    </source>
</evidence>
<proteinExistence type="predicted"/>
<dbReference type="Gene3D" id="3.40.50.300">
    <property type="entry name" value="P-loop containing nucleotide triphosphate hydrolases"/>
    <property type="match status" value="1"/>
</dbReference>
<dbReference type="InterPro" id="IPR011527">
    <property type="entry name" value="ABC1_TM_dom"/>
</dbReference>
<accession>A0A8R1UU65</accession>
<dbReference type="InterPro" id="IPR036640">
    <property type="entry name" value="ABC1_TM_sf"/>
</dbReference>
<dbReference type="PANTHER" id="PTHR24221">
    <property type="entry name" value="ATP-BINDING CASSETTE SUB-FAMILY B"/>
    <property type="match status" value="1"/>
</dbReference>
<keyword evidence="4" id="KW-0067">ATP-binding</keyword>
<dbReference type="InterPro" id="IPR017871">
    <property type="entry name" value="ABC_transporter-like_CS"/>
</dbReference>
<evidence type="ECO:0000256" key="3">
    <source>
        <dbReference type="ARBA" id="ARBA00022741"/>
    </source>
</evidence>
<dbReference type="GO" id="GO:0005524">
    <property type="term" value="F:ATP binding"/>
    <property type="evidence" value="ECO:0007669"/>
    <property type="project" value="UniProtKB-KW"/>
</dbReference>
<dbReference type="GO" id="GO:0042626">
    <property type="term" value="F:ATPase-coupled transmembrane transporter activity"/>
    <property type="evidence" value="ECO:0000318"/>
    <property type="project" value="GO_Central"/>
</dbReference>
<dbReference type="GO" id="GO:0055085">
    <property type="term" value="P:transmembrane transport"/>
    <property type="evidence" value="ECO:0000318"/>
    <property type="project" value="GO_Central"/>
</dbReference>
<dbReference type="FunFam" id="3.40.50.300:FF:002283">
    <property type="entry name" value="p-GlycoProtein related"/>
    <property type="match status" value="1"/>
</dbReference>
<keyword evidence="2" id="KW-0812">Transmembrane</keyword>
<dbReference type="InterPro" id="IPR039421">
    <property type="entry name" value="Type_1_exporter"/>
</dbReference>
<dbReference type="PROSITE" id="PS00211">
    <property type="entry name" value="ABC_TRANSPORTER_1"/>
    <property type="match status" value="1"/>
</dbReference>
<evidence type="ECO:0000313" key="8">
    <source>
        <dbReference type="Proteomes" id="UP000005239"/>
    </source>
</evidence>
<reference evidence="7" key="2">
    <citation type="submission" date="2022-06" db="UniProtKB">
        <authorList>
            <consortium name="EnsemblMetazoa"/>
        </authorList>
    </citation>
    <scope>IDENTIFICATION</scope>
    <source>
        <strain evidence="7">PS312</strain>
    </source>
</reference>
<protein>
    <submittedName>
        <fullName evidence="7">ABC transporter ATP-binding protein</fullName>
    </submittedName>
</protein>
<dbReference type="PANTHER" id="PTHR24221:SF617">
    <property type="entry name" value="P-GLYCOPROTEIN RELATED"/>
    <property type="match status" value="1"/>
</dbReference>
<dbReference type="GO" id="GO:0140359">
    <property type="term" value="F:ABC-type transporter activity"/>
    <property type="evidence" value="ECO:0007669"/>
    <property type="project" value="InterPro"/>
</dbReference>
<dbReference type="GO" id="GO:0016020">
    <property type="term" value="C:membrane"/>
    <property type="evidence" value="ECO:0000318"/>
    <property type="project" value="GO_Central"/>
</dbReference>
<organism evidence="7 8">
    <name type="scientific">Pristionchus pacificus</name>
    <name type="common">Parasitic nematode worm</name>
    <dbReference type="NCBI Taxonomy" id="54126"/>
    <lineage>
        <taxon>Eukaryota</taxon>
        <taxon>Metazoa</taxon>
        <taxon>Ecdysozoa</taxon>
        <taxon>Nematoda</taxon>
        <taxon>Chromadorea</taxon>
        <taxon>Rhabditida</taxon>
        <taxon>Rhabditina</taxon>
        <taxon>Diplogasteromorpha</taxon>
        <taxon>Diplogasteroidea</taxon>
        <taxon>Neodiplogasteridae</taxon>
        <taxon>Pristionchus</taxon>
    </lineage>
</organism>
<keyword evidence="6" id="KW-0472">Membrane</keyword>
<dbReference type="AlphaFoldDB" id="A0A2A6CYD7"/>
<dbReference type="InterPro" id="IPR003593">
    <property type="entry name" value="AAA+_ATPase"/>
</dbReference>
<evidence type="ECO:0000256" key="1">
    <source>
        <dbReference type="ARBA" id="ARBA00004141"/>
    </source>
</evidence>
<dbReference type="PROSITE" id="PS50893">
    <property type="entry name" value="ABC_TRANSPORTER_2"/>
    <property type="match status" value="1"/>
</dbReference>
<dbReference type="GO" id="GO:0016887">
    <property type="term" value="F:ATP hydrolysis activity"/>
    <property type="evidence" value="ECO:0007669"/>
    <property type="project" value="InterPro"/>
</dbReference>
<accession>A0A2A6CYD7</accession>
<dbReference type="Pfam" id="PF00664">
    <property type="entry name" value="ABC_membrane"/>
    <property type="match status" value="1"/>
</dbReference>
<dbReference type="SUPFAM" id="SSF90123">
    <property type="entry name" value="ABC transporter transmembrane region"/>
    <property type="match status" value="1"/>
</dbReference>
<comment type="subcellular location">
    <subcellularLocation>
        <location evidence="1">Membrane</location>
        <topology evidence="1">Multi-pass membrane protein</topology>
    </subcellularLocation>
</comment>
<gene>
    <name evidence="7" type="primary">WBGene00277201</name>
</gene>
<sequence>MERKHEDIHSITSDDVEKSKKPFFRRLIQGIFGDEDDEEENSSPIGNVEFLHSTFTYVFLFLGAGIITYILAFVEDITLSSANERITVRIKTKFINAVLGQDSNFLDATTAGALSNQLNNNIDRIRDGLGDIVCMLCRSTAQYLASTVLAFALDWRIALIMVWTGPLCVIITVLTPVLASSSMSQVFKVSEEANGVAEEAILNVKTVAACNGENTMIEAIYFFRSTNSRSIIILEIRVNSSFGSSSRNESRRNLRNARGIFLPRSICVQRWWVVIAEAGIVLAVANLNLLSSYRLGVLGPHMLDSRSATKKIFSLIDPEWERRREGEEPELTGSVDFKNFSFAYPPRPSHIVASDLDFALRKGESLALVGPSGGGKSTVVNLLERFYEPTKGQINLDSNAINRMEYRHLRSNIALVGQEPVLFRGTIKENITIGTEEESTEAVMEACRLANAADFIEQFPLGYDTVVGDKGGSLSGGQKQRIVIARALIRNPKIILLDEATSARDTQSEKVVKKTLVATAARRTSITIAHRLDTISNCDRICFIESGKIVESGTREELIAADGKYAALVMEQKLS</sequence>
<dbReference type="SUPFAM" id="SSF52540">
    <property type="entry name" value="P-loop containing nucleoside triphosphate hydrolases"/>
    <property type="match status" value="1"/>
</dbReference>
<evidence type="ECO:0000256" key="2">
    <source>
        <dbReference type="ARBA" id="ARBA00022692"/>
    </source>
</evidence>
<evidence type="ECO:0000256" key="5">
    <source>
        <dbReference type="ARBA" id="ARBA00022989"/>
    </source>
</evidence>